<sequence>MKIVLKYSTYRIRTQLVLWQTLNLSENCVTEQFFILYHR</sequence>
<dbReference type="Proteomes" id="UP000003340">
    <property type="component" value="Unassembled WGS sequence"/>
</dbReference>
<comment type="caution">
    <text evidence="1">The sequence shown here is derived from an EMBL/GenBank/DDBJ whole genome shotgun (WGS) entry which is preliminary data.</text>
</comment>
<gene>
    <name evidence="1" type="ORF">CLOSTMETH_00044</name>
</gene>
<evidence type="ECO:0000313" key="2">
    <source>
        <dbReference type="Proteomes" id="UP000003340"/>
    </source>
</evidence>
<dbReference type="HOGENOM" id="CLU_3307422_0_0_9"/>
<organism evidence="1 2">
    <name type="scientific">[Clostridium] methylpentosum DSM 5476</name>
    <dbReference type="NCBI Taxonomy" id="537013"/>
    <lineage>
        <taxon>Bacteria</taxon>
        <taxon>Bacillati</taxon>
        <taxon>Bacillota</taxon>
        <taxon>Clostridia</taxon>
        <taxon>Eubacteriales</taxon>
        <taxon>Oscillospiraceae</taxon>
        <taxon>Oscillospiraceae incertae sedis</taxon>
    </lineage>
</organism>
<reference evidence="1 2" key="1">
    <citation type="submission" date="2009-01" db="EMBL/GenBank/DDBJ databases">
        <authorList>
            <person name="Fulton L."/>
            <person name="Clifton S."/>
            <person name="Fulton B."/>
            <person name="Xu J."/>
            <person name="Minx P."/>
            <person name="Pepin K.H."/>
            <person name="Johnson M."/>
            <person name="Bhonagiri V."/>
            <person name="Nash W.E."/>
            <person name="Mardis E.R."/>
            <person name="Wilson R.K."/>
        </authorList>
    </citation>
    <scope>NUCLEOTIDE SEQUENCE [LARGE SCALE GENOMIC DNA]</scope>
    <source>
        <strain evidence="1 2">DSM 5476</strain>
    </source>
</reference>
<dbReference type="AlphaFoldDB" id="C0E872"/>
<dbReference type="EMBL" id="ACEC01000002">
    <property type="protein sequence ID" value="EEG32306.1"/>
    <property type="molecule type" value="Genomic_DNA"/>
</dbReference>
<protein>
    <submittedName>
        <fullName evidence="1">Uncharacterized protein</fullName>
    </submittedName>
</protein>
<accession>C0E872</accession>
<name>C0E872_9FIRM</name>
<proteinExistence type="predicted"/>
<keyword evidence="2" id="KW-1185">Reference proteome</keyword>
<evidence type="ECO:0000313" key="1">
    <source>
        <dbReference type="EMBL" id="EEG32306.1"/>
    </source>
</evidence>
<reference evidence="1 2" key="2">
    <citation type="submission" date="2009-02" db="EMBL/GenBank/DDBJ databases">
        <title>Draft genome sequence of Clostridium methylpentosum (DSM 5476).</title>
        <authorList>
            <person name="Sudarsanam P."/>
            <person name="Ley R."/>
            <person name="Guruge J."/>
            <person name="Turnbaugh P.J."/>
            <person name="Mahowald M."/>
            <person name="Liep D."/>
            <person name="Gordon J."/>
        </authorList>
    </citation>
    <scope>NUCLEOTIDE SEQUENCE [LARGE SCALE GENOMIC DNA]</scope>
    <source>
        <strain evidence="1 2">DSM 5476</strain>
    </source>
</reference>